<dbReference type="InterPro" id="IPR000873">
    <property type="entry name" value="AMP-dep_synth/lig_dom"/>
</dbReference>
<dbReference type="Gene3D" id="3.30.300.30">
    <property type="match status" value="1"/>
</dbReference>
<proteinExistence type="predicted"/>
<dbReference type="PANTHER" id="PTHR45527">
    <property type="entry name" value="NONRIBOSOMAL PEPTIDE SYNTHETASE"/>
    <property type="match status" value="1"/>
</dbReference>
<evidence type="ECO:0000313" key="3">
    <source>
        <dbReference type="EMBL" id="QNP68326.1"/>
    </source>
</evidence>
<dbReference type="Proteomes" id="UP000516052">
    <property type="component" value="Chromosome"/>
</dbReference>
<gene>
    <name evidence="3" type="ORF">IAG44_01795</name>
</gene>
<dbReference type="KEGG" id="sroi:IAG44_01795"/>
<dbReference type="PROSITE" id="PS00455">
    <property type="entry name" value="AMP_BINDING"/>
    <property type="match status" value="1"/>
</dbReference>
<feature type="domain" description="AMP-binding enzyme C-terminal" evidence="2">
    <location>
        <begin position="427"/>
        <end position="501"/>
    </location>
</feature>
<feature type="domain" description="AMP-dependent synthetase/ligase" evidence="1">
    <location>
        <begin position="20"/>
        <end position="368"/>
    </location>
</feature>
<dbReference type="InterPro" id="IPR025110">
    <property type="entry name" value="AMP-bd_C"/>
</dbReference>
<dbReference type="AlphaFoldDB" id="A0A7H0I6B0"/>
<dbReference type="CDD" id="cd05930">
    <property type="entry name" value="A_NRPS"/>
    <property type="match status" value="1"/>
</dbReference>
<dbReference type="InterPro" id="IPR045851">
    <property type="entry name" value="AMP-bd_C_sf"/>
</dbReference>
<evidence type="ECO:0000259" key="1">
    <source>
        <dbReference type="Pfam" id="PF00501"/>
    </source>
</evidence>
<dbReference type="Pfam" id="PF00501">
    <property type="entry name" value="AMP-binding"/>
    <property type="match status" value="1"/>
</dbReference>
<dbReference type="SUPFAM" id="SSF56801">
    <property type="entry name" value="Acetyl-CoA synthetase-like"/>
    <property type="match status" value="1"/>
</dbReference>
<evidence type="ECO:0000313" key="4">
    <source>
        <dbReference type="Proteomes" id="UP000516052"/>
    </source>
</evidence>
<dbReference type="Gene3D" id="3.40.50.12780">
    <property type="entry name" value="N-terminal domain of ligase-like"/>
    <property type="match status" value="1"/>
</dbReference>
<dbReference type="InterPro" id="IPR020845">
    <property type="entry name" value="AMP-binding_CS"/>
</dbReference>
<name>A0A7H0I6B0_9ACTN</name>
<protein>
    <submittedName>
        <fullName evidence="3">Amino acid adenylation domain-containing protein</fullName>
    </submittedName>
</protein>
<dbReference type="GO" id="GO:0031177">
    <property type="term" value="F:phosphopantetheine binding"/>
    <property type="evidence" value="ECO:0007669"/>
    <property type="project" value="TreeGrafter"/>
</dbReference>
<dbReference type="RefSeq" id="WP_187745368.1">
    <property type="nucleotide sequence ID" value="NZ_CP060828.1"/>
</dbReference>
<dbReference type="GO" id="GO:0044550">
    <property type="term" value="P:secondary metabolite biosynthetic process"/>
    <property type="evidence" value="ECO:0007669"/>
    <property type="project" value="TreeGrafter"/>
</dbReference>
<reference evidence="3 4" key="1">
    <citation type="submission" date="2020-08" db="EMBL/GenBank/DDBJ databases">
        <title>A novel species.</title>
        <authorList>
            <person name="Gao J."/>
        </authorList>
    </citation>
    <scope>NUCLEOTIDE SEQUENCE [LARGE SCALE GENOMIC DNA]</scope>
    <source>
        <strain evidence="3 4">CRXT-G-22</strain>
    </source>
</reference>
<accession>A0A7H0I6B0</accession>
<dbReference type="InterPro" id="IPR042099">
    <property type="entry name" value="ANL_N_sf"/>
</dbReference>
<dbReference type="GO" id="GO:0043041">
    <property type="term" value="P:amino acid activation for nonribosomal peptide biosynthetic process"/>
    <property type="evidence" value="ECO:0007669"/>
    <property type="project" value="TreeGrafter"/>
</dbReference>
<evidence type="ECO:0000259" key="2">
    <source>
        <dbReference type="Pfam" id="PF13193"/>
    </source>
</evidence>
<dbReference type="EMBL" id="CP060828">
    <property type="protein sequence ID" value="QNP68326.1"/>
    <property type="molecule type" value="Genomic_DNA"/>
</dbReference>
<dbReference type="PANTHER" id="PTHR45527:SF1">
    <property type="entry name" value="FATTY ACID SYNTHASE"/>
    <property type="match status" value="1"/>
</dbReference>
<sequence>MNGFPTDPLLHDVLLPGADDQEAVDGPTGRWTRGRLARYARTCAAELVRRGITDGERVLVSLDPVPEAVGVLLACSMAGAVYVPVSPDTPEHRVRQILDHVTATAWLRAPDGPDARPLPVPAARVADVTADGLRFYDACPEHPGARRRTLGTDPAYIVFTSGTTGRPKGITNSHRALVAFVRALTGHFALPSTARVATFSPLSFDLSILDLCLALGSGATLVQVPRILVHHPRRMLRHLAEHQVTHVSAVPSIWRPLLATAGPHTEVPACVTGIHFTGEHFPGDQVRRLADLFPGVRLTHGYGQSESIQCSFRDLPRPLPDAWEEMPIGQAHDGAELLLIGESGEEVTKPGGSGELYLRATTLFSGYWGDPAATRAALVPDPLRPMAPEPVLRTGDLARLTEDGEFTYLGRRDLQVQVRGNRVELAELERVLLEHADVAHAAALTVDTGGGDELAAVVVPTGPGRLTRPGLRSFCQEQLPDYMVPRHVLFVPALPLSVHGKLDRAALAALIGADLARDDSSD</sequence>
<dbReference type="Pfam" id="PF13193">
    <property type="entry name" value="AMP-binding_C"/>
    <property type="match status" value="1"/>
</dbReference>
<organism evidence="3 4">
    <name type="scientific">Streptomyces roseirectus</name>
    <dbReference type="NCBI Taxonomy" id="2768066"/>
    <lineage>
        <taxon>Bacteria</taxon>
        <taxon>Bacillati</taxon>
        <taxon>Actinomycetota</taxon>
        <taxon>Actinomycetes</taxon>
        <taxon>Kitasatosporales</taxon>
        <taxon>Streptomycetaceae</taxon>
        <taxon>Streptomyces</taxon>
    </lineage>
</organism>
<keyword evidence="4" id="KW-1185">Reference proteome</keyword>
<dbReference type="GO" id="GO:0005737">
    <property type="term" value="C:cytoplasm"/>
    <property type="evidence" value="ECO:0007669"/>
    <property type="project" value="TreeGrafter"/>
</dbReference>